<sequence>MIGSPLGSVTEPVWTAFENELNAIPCLTDAPEVQEWIVTPIPPPAPLTATQLAAIYDARPNHTALRLLHDIQQLHALIFRARQIHGMIGRRQGKVPPDMWEAFGIAVNTEPCLTDPPTQRQQARIDRMTATRKNK</sequence>
<protein>
    <submittedName>
        <fullName evidence="2">Uncharacterized protein</fullName>
    </submittedName>
</protein>
<name>A0A7Z2JII7_9BURK</name>
<dbReference type="AlphaFoldDB" id="A0A7Z2JII7"/>
<proteinExistence type="predicted"/>
<organism evidence="2 3">
    <name type="scientific">Paraburkholderia acidisoli</name>
    <dbReference type="NCBI Taxonomy" id="2571748"/>
    <lineage>
        <taxon>Bacteria</taxon>
        <taxon>Pseudomonadati</taxon>
        <taxon>Pseudomonadota</taxon>
        <taxon>Betaproteobacteria</taxon>
        <taxon>Burkholderiales</taxon>
        <taxon>Burkholderiaceae</taxon>
        <taxon>Paraburkholderia</taxon>
    </lineage>
</organism>
<reference evidence="2 3" key="1">
    <citation type="submission" date="2019-12" db="EMBL/GenBank/DDBJ databases">
        <title>Paraburkholderia acidiphila 7Q-K02 sp. nov and Paraburkholderia acidisoli DHF22 sp. nov., two strains isolated from forest soil.</title>
        <authorList>
            <person name="Gao Z."/>
            <person name="Qiu L."/>
        </authorList>
    </citation>
    <scope>NUCLEOTIDE SEQUENCE [LARGE SCALE GENOMIC DNA]</scope>
    <source>
        <strain evidence="2 3">DHF22</strain>
    </source>
</reference>
<accession>A0A7Z2JII7</accession>
<dbReference type="Proteomes" id="UP000433577">
    <property type="component" value="Chromosome 2"/>
</dbReference>
<dbReference type="RefSeq" id="WP_158953730.1">
    <property type="nucleotide sequence ID" value="NZ_CP046914.1"/>
</dbReference>
<dbReference type="EMBL" id="CP046914">
    <property type="protein sequence ID" value="QGZ64370.1"/>
    <property type="molecule type" value="Genomic_DNA"/>
</dbReference>
<evidence type="ECO:0000313" key="3">
    <source>
        <dbReference type="Proteomes" id="UP000433577"/>
    </source>
</evidence>
<gene>
    <name evidence="2" type="ORF">FAZ98_21865</name>
</gene>
<evidence type="ECO:0000256" key="1">
    <source>
        <dbReference type="SAM" id="MobiDB-lite"/>
    </source>
</evidence>
<feature type="region of interest" description="Disordered" evidence="1">
    <location>
        <begin position="111"/>
        <end position="135"/>
    </location>
</feature>
<dbReference type="OrthoDB" id="8966655at2"/>
<dbReference type="KEGG" id="pacs:FAZ98_21865"/>
<keyword evidence="3" id="KW-1185">Reference proteome</keyword>
<evidence type="ECO:0000313" key="2">
    <source>
        <dbReference type="EMBL" id="QGZ64370.1"/>
    </source>
</evidence>